<feature type="domain" description="HAMP" evidence="16">
    <location>
        <begin position="222"/>
        <end position="274"/>
    </location>
</feature>
<evidence type="ECO:0000259" key="16">
    <source>
        <dbReference type="PROSITE" id="PS50885"/>
    </source>
</evidence>
<reference evidence="17 18" key="1">
    <citation type="submission" date="2019-01" db="EMBL/GenBank/DDBJ databases">
        <title>Draft genome sequence of Dictyobacter sp. Uno17.</title>
        <authorList>
            <person name="Wang C.M."/>
            <person name="Zheng Y."/>
            <person name="Sakai Y."/>
            <person name="Abe K."/>
            <person name="Yokota A."/>
            <person name="Yabe S."/>
        </authorList>
    </citation>
    <scope>NUCLEOTIDE SEQUENCE [LARGE SCALE GENOMIC DNA]</scope>
    <source>
        <strain evidence="17 18">Uno17</strain>
    </source>
</reference>
<dbReference type="CDD" id="cd00082">
    <property type="entry name" value="HisKA"/>
    <property type="match status" value="1"/>
</dbReference>
<comment type="catalytic activity">
    <reaction evidence="1">
        <text>ATP + protein L-histidine = ADP + protein N-phospho-L-histidine.</text>
        <dbReference type="EC" id="2.7.13.3"/>
    </reaction>
</comment>
<evidence type="ECO:0000256" key="3">
    <source>
        <dbReference type="ARBA" id="ARBA00012438"/>
    </source>
</evidence>
<protein>
    <recommendedName>
        <fullName evidence="3">histidine kinase</fullName>
        <ecNumber evidence="3">2.7.13.3</ecNumber>
    </recommendedName>
</protein>
<dbReference type="Pfam" id="PF00512">
    <property type="entry name" value="HisKA"/>
    <property type="match status" value="1"/>
</dbReference>
<dbReference type="GO" id="GO:0005886">
    <property type="term" value="C:plasma membrane"/>
    <property type="evidence" value="ECO:0007669"/>
    <property type="project" value="UniProtKB-SubCell"/>
</dbReference>
<dbReference type="GO" id="GO:0000155">
    <property type="term" value="F:phosphorelay sensor kinase activity"/>
    <property type="evidence" value="ECO:0007669"/>
    <property type="project" value="InterPro"/>
</dbReference>
<keyword evidence="12" id="KW-0902">Two-component regulatory system</keyword>
<dbReference type="PROSITE" id="PS50885">
    <property type="entry name" value="HAMP"/>
    <property type="match status" value="1"/>
</dbReference>
<dbReference type="InterPro" id="IPR003594">
    <property type="entry name" value="HATPase_dom"/>
</dbReference>
<feature type="transmembrane region" description="Helical" evidence="14">
    <location>
        <begin position="198"/>
        <end position="221"/>
    </location>
</feature>
<dbReference type="InterPro" id="IPR004358">
    <property type="entry name" value="Sig_transdc_His_kin-like_C"/>
</dbReference>
<comment type="subcellular location">
    <subcellularLocation>
        <location evidence="2">Cell membrane</location>
        <topology evidence="2">Multi-pass membrane protein</topology>
    </subcellularLocation>
</comment>
<dbReference type="SUPFAM" id="SSF47384">
    <property type="entry name" value="Homodimeric domain of signal transducing histidine kinase"/>
    <property type="match status" value="1"/>
</dbReference>
<accession>A0A5A5T688</accession>
<comment type="caution">
    <text evidence="17">The sequence shown here is derived from an EMBL/GenBank/DDBJ whole genome shotgun (WGS) entry which is preliminary data.</text>
</comment>
<dbReference type="FunFam" id="3.30.565.10:FF:000006">
    <property type="entry name" value="Sensor histidine kinase WalK"/>
    <property type="match status" value="1"/>
</dbReference>
<dbReference type="Pfam" id="PF00672">
    <property type="entry name" value="HAMP"/>
    <property type="match status" value="1"/>
</dbReference>
<evidence type="ECO:0000256" key="11">
    <source>
        <dbReference type="ARBA" id="ARBA00022989"/>
    </source>
</evidence>
<dbReference type="SMART" id="SM00388">
    <property type="entry name" value="HisKA"/>
    <property type="match status" value="1"/>
</dbReference>
<keyword evidence="9" id="KW-0418">Kinase</keyword>
<feature type="transmembrane region" description="Helical" evidence="14">
    <location>
        <begin position="20"/>
        <end position="43"/>
    </location>
</feature>
<organism evidence="17 18">
    <name type="scientific">Dictyobacter arantiisoli</name>
    <dbReference type="NCBI Taxonomy" id="2014874"/>
    <lineage>
        <taxon>Bacteria</taxon>
        <taxon>Bacillati</taxon>
        <taxon>Chloroflexota</taxon>
        <taxon>Ktedonobacteria</taxon>
        <taxon>Ktedonobacterales</taxon>
        <taxon>Dictyobacteraceae</taxon>
        <taxon>Dictyobacter</taxon>
    </lineage>
</organism>
<evidence type="ECO:0000259" key="15">
    <source>
        <dbReference type="PROSITE" id="PS50109"/>
    </source>
</evidence>
<evidence type="ECO:0000256" key="2">
    <source>
        <dbReference type="ARBA" id="ARBA00004651"/>
    </source>
</evidence>
<evidence type="ECO:0000313" key="18">
    <source>
        <dbReference type="Proteomes" id="UP000322530"/>
    </source>
</evidence>
<evidence type="ECO:0000256" key="13">
    <source>
        <dbReference type="ARBA" id="ARBA00023136"/>
    </source>
</evidence>
<evidence type="ECO:0000313" key="17">
    <source>
        <dbReference type="EMBL" id="GCF06549.1"/>
    </source>
</evidence>
<keyword evidence="4" id="KW-1003">Cell membrane</keyword>
<gene>
    <name evidence="17" type="ORF">KDI_01130</name>
</gene>
<dbReference type="CDD" id="cd06225">
    <property type="entry name" value="HAMP"/>
    <property type="match status" value="1"/>
</dbReference>
<evidence type="ECO:0000256" key="6">
    <source>
        <dbReference type="ARBA" id="ARBA00022679"/>
    </source>
</evidence>
<evidence type="ECO:0000256" key="12">
    <source>
        <dbReference type="ARBA" id="ARBA00023012"/>
    </source>
</evidence>
<name>A0A5A5T688_9CHLR</name>
<dbReference type="AlphaFoldDB" id="A0A5A5T688"/>
<dbReference type="GO" id="GO:0005524">
    <property type="term" value="F:ATP binding"/>
    <property type="evidence" value="ECO:0007669"/>
    <property type="project" value="UniProtKB-KW"/>
</dbReference>
<keyword evidence="6" id="KW-0808">Transferase</keyword>
<dbReference type="SMART" id="SM00304">
    <property type="entry name" value="HAMP"/>
    <property type="match status" value="1"/>
</dbReference>
<evidence type="ECO:0000256" key="8">
    <source>
        <dbReference type="ARBA" id="ARBA00022741"/>
    </source>
</evidence>
<dbReference type="InterPro" id="IPR050398">
    <property type="entry name" value="HssS/ArlS-like"/>
</dbReference>
<keyword evidence="7 14" id="KW-0812">Transmembrane</keyword>
<keyword evidence="11 14" id="KW-1133">Transmembrane helix</keyword>
<dbReference type="Gene3D" id="3.30.565.10">
    <property type="entry name" value="Histidine kinase-like ATPase, C-terminal domain"/>
    <property type="match status" value="1"/>
</dbReference>
<dbReference type="Proteomes" id="UP000322530">
    <property type="component" value="Unassembled WGS sequence"/>
</dbReference>
<dbReference type="Gene3D" id="1.10.287.130">
    <property type="match status" value="1"/>
</dbReference>
<evidence type="ECO:0000256" key="4">
    <source>
        <dbReference type="ARBA" id="ARBA00022475"/>
    </source>
</evidence>
<dbReference type="EC" id="2.7.13.3" evidence="3"/>
<dbReference type="PRINTS" id="PR00344">
    <property type="entry name" value="BCTRLSENSOR"/>
</dbReference>
<keyword evidence="10" id="KW-0067">ATP-binding</keyword>
<keyword evidence="13 14" id="KW-0472">Membrane</keyword>
<dbReference type="InterPro" id="IPR003661">
    <property type="entry name" value="HisK_dim/P_dom"/>
</dbReference>
<proteinExistence type="predicted"/>
<dbReference type="SUPFAM" id="SSF55874">
    <property type="entry name" value="ATPase domain of HSP90 chaperone/DNA topoisomerase II/histidine kinase"/>
    <property type="match status" value="1"/>
</dbReference>
<dbReference type="InterPro" id="IPR036890">
    <property type="entry name" value="HATPase_C_sf"/>
</dbReference>
<dbReference type="PANTHER" id="PTHR45528:SF1">
    <property type="entry name" value="SENSOR HISTIDINE KINASE CPXA"/>
    <property type="match status" value="1"/>
</dbReference>
<evidence type="ECO:0000256" key="1">
    <source>
        <dbReference type="ARBA" id="ARBA00000085"/>
    </source>
</evidence>
<keyword evidence="5" id="KW-0597">Phosphoprotein</keyword>
<evidence type="ECO:0000256" key="9">
    <source>
        <dbReference type="ARBA" id="ARBA00022777"/>
    </source>
</evidence>
<dbReference type="EMBL" id="BIXY01000001">
    <property type="protein sequence ID" value="GCF06549.1"/>
    <property type="molecule type" value="Genomic_DNA"/>
</dbReference>
<dbReference type="RefSeq" id="WP_172631752.1">
    <property type="nucleotide sequence ID" value="NZ_BIXY01000001.1"/>
</dbReference>
<keyword evidence="8" id="KW-0547">Nucleotide-binding</keyword>
<dbReference type="InterPro" id="IPR036097">
    <property type="entry name" value="HisK_dim/P_sf"/>
</dbReference>
<evidence type="ECO:0000256" key="5">
    <source>
        <dbReference type="ARBA" id="ARBA00022553"/>
    </source>
</evidence>
<dbReference type="CDD" id="cd00075">
    <property type="entry name" value="HATPase"/>
    <property type="match status" value="1"/>
</dbReference>
<dbReference type="Gene3D" id="6.10.340.10">
    <property type="match status" value="1"/>
</dbReference>
<dbReference type="PROSITE" id="PS50109">
    <property type="entry name" value="HIS_KIN"/>
    <property type="match status" value="1"/>
</dbReference>
<dbReference type="SMART" id="SM00387">
    <property type="entry name" value="HATPase_c"/>
    <property type="match status" value="1"/>
</dbReference>
<feature type="domain" description="Histidine kinase" evidence="15">
    <location>
        <begin position="289"/>
        <end position="507"/>
    </location>
</feature>
<dbReference type="InterPro" id="IPR003660">
    <property type="entry name" value="HAMP_dom"/>
</dbReference>
<dbReference type="PANTHER" id="PTHR45528">
    <property type="entry name" value="SENSOR HISTIDINE KINASE CPXA"/>
    <property type="match status" value="1"/>
</dbReference>
<keyword evidence="18" id="KW-1185">Reference proteome</keyword>
<evidence type="ECO:0000256" key="7">
    <source>
        <dbReference type="ARBA" id="ARBA00022692"/>
    </source>
</evidence>
<dbReference type="InterPro" id="IPR005467">
    <property type="entry name" value="His_kinase_dom"/>
</dbReference>
<dbReference type="Pfam" id="PF02518">
    <property type="entry name" value="HATPase_c"/>
    <property type="match status" value="1"/>
</dbReference>
<sequence length="529" mass="57669">MSARHKASGFSLKSKLVLSYLLVILGTVLVLTFTVSIVIRNYYYQVEIAELKKNTVAPFTNRLLNFYAQRGNFNNIAGFQDGVPPSQILMVFDAQGTLTYCSASDSSGNSFFGQQYNNNQYTKKNCDNSAIKQVAQKTLSGIDQLSGDVNLTNANDTVSAIYVSTPLVVNSQTVGVLYMAAPNFINGSSAVTDVINQINWSIIMTGLGVAIIAALGSYLFVRRFVRPLEALTVAAEQMKRGNYTEHVQPNSHDEVGLLTQTFNEMADTIEADVNELRHQDQMRRELIANIAHDLATPLTAIQGLSEAIADDVITTPEARQETAQRIGREIQRLRRLVADVRQMTMLEAGQIQLDLAPLDLHSLADETVAVIEPECTAMGITIKNTIPTTTPQVQADSDRITQVLLNLLDNARRHTKAEGKISIDARQQGNQILVAVTDTGIGIDPADLPHIFERFYRADRSRAAQTGGSGLGLAIVKAIITAHGGQIWAESTPGEGTHVVFTLPLVAPVLPPQNIPPSRQHARPQRVGS</sequence>
<evidence type="ECO:0000256" key="10">
    <source>
        <dbReference type="ARBA" id="ARBA00022840"/>
    </source>
</evidence>
<dbReference type="SUPFAM" id="SSF158472">
    <property type="entry name" value="HAMP domain-like"/>
    <property type="match status" value="1"/>
</dbReference>
<evidence type="ECO:0000256" key="14">
    <source>
        <dbReference type="SAM" id="Phobius"/>
    </source>
</evidence>